<dbReference type="SUPFAM" id="SSF52540">
    <property type="entry name" value="P-loop containing nucleoside triphosphate hydrolases"/>
    <property type="match status" value="1"/>
</dbReference>
<dbReference type="InterPro" id="IPR027417">
    <property type="entry name" value="P-loop_NTPase"/>
</dbReference>
<dbReference type="OrthoDB" id="43903at2759"/>
<evidence type="ECO:0000259" key="1">
    <source>
        <dbReference type="Pfam" id="PF01926"/>
    </source>
</evidence>
<dbReference type="Pfam" id="PF01926">
    <property type="entry name" value="MMR_HSR1"/>
    <property type="match status" value="1"/>
</dbReference>
<comment type="caution">
    <text evidence="2">The sequence shown here is derived from an EMBL/GenBank/DDBJ whole genome shotgun (WGS) entry which is preliminary data.</text>
</comment>
<name>A0A1Z5KBR7_FISSO</name>
<organism evidence="2 3">
    <name type="scientific">Fistulifera solaris</name>
    <name type="common">Oleaginous diatom</name>
    <dbReference type="NCBI Taxonomy" id="1519565"/>
    <lineage>
        <taxon>Eukaryota</taxon>
        <taxon>Sar</taxon>
        <taxon>Stramenopiles</taxon>
        <taxon>Ochrophyta</taxon>
        <taxon>Bacillariophyta</taxon>
        <taxon>Bacillariophyceae</taxon>
        <taxon>Bacillariophycidae</taxon>
        <taxon>Naviculales</taxon>
        <taxon>Naviculaceae</taxon>
        <taxon>Fistulifera</taxon>
    </lineage>
</organism>
<keyword evidence="3" id="KW-1185">Reference proteome</keyword>
<evidence type="ECO:0000313" key="3">
    <source>
        <dbReference type="Proteomes" id="UP000198406"/>
    </source>
</evidence>
<sequence>MRDDANLVVVDIPGINEAGAGSKYRNFVAQKWHTFDVVVLVIDGKQGVNTEEQIKMLQFVKQNQEKRREIPLIILLNKVDDPDDGEHSGKFPPVLILTSAMHAYFYRTASLMNLDQFKKFDKDLIEMIGREEVGKFKWKTLNQDERYEAVHRVVSEDAQYKERLEATNFDKFLGALRYAIGNEQDQMATIKDQLSVALKHLSPQRGLANQFTSIYEKAEILGMASARFCDIFWSNYEKFEQQTLAEFKCPTSVSVLAEAMNELKVFCAVARKADLQEDQEKALARMRKLVRYPLLYIFEHAPRSEDMGAGVDFSDMSPPNWEDLIPYDWKMLCSSFLLMSYTKTFCGSFGREKALVENYANTIVVVTSYCGLDLDEYFSQGPARDPCKVLNLDSDRVFPYKTKDQTSEQWPANHSLFPVFRLPVPATLTDPRHWGHLALMYCEFLESQE</sequence>
<accession>A0A1Z5KBR7</accession>
<dbReference type="EMBL" id="BDSP01000203">
    <property type="protein sequence ID" value="GAX23687.1"/>
    <property type="molecule type" value="Genomic_DNA"/>
</dbReference>
<evidence type="ECO:0000313" key="2">
    <source>
        <dbReference type="EMBL" id="GAX23687.1"/>
    </source>
</evidence>
<feature type="domain" description="G" evidence="1">
    <location>
        <begin position="4"/>
        <end position="78"/>
    </location>
</feature>
<gene>
    <name evidence="2" type="ORF">FisN_12Hu263</name>
</gene>
<proteinExistence type="predicted"/>
<dbReference type="InterPro" id="IPR006073">
    <property type="entry name" value="GTP-bd"/>
</dbReference>
<dbReference type="AlphaFoldDB" id="A0A1Z5KBR7"/>
<protein>
    <recommendedName>
        <fullName evidence="1">G domain-containing protein</fullName>
    </recommendedName>
</protein>
<dbReference type="Proteomes" id="UP000198406">
    <property type="component" value="Unassembled WGS sequence"/>
</dbReference>
<dbReference type="InParanoid" id="A0A1Z5KBR7"/>
<reference evidence="2 3" key="1">
    <citation type="journal article" date="2015" name="Plant Cell">
        <title>Oil accumulation by the oleaginous diatom Fistulifera solaris as revealed by the genome and transcriptome.</title>
        <authorList>
            <person name="Tanaka T."/>
            <person name="Maeda Y."/>
            <person name="Veluchamy A."/>
            <person name="Tanaka M."/>
            <person name="Abida H."/>
            <person name="Marechal E."/>
            <person name="Bowler C."/>
            <person name="Muto M."/>
            <person name="Sunaga Y."/>
            <person name="Tanaka M."/>
            <person name="Yoshino T."/>
            <person name="Taniguchi T."/>
            <person name="Fukuda Y."/>
            <person name="Nemoto M."/>
            <person name="Matsumoto M."/>
            <person name="Wong P.S."/>
            <person name="Aburatani S."/>
            <person name="Fujibuchi W."/>
        </authorList>
    </citation>
    <scope>NUCLEOTIDE SEQUENCE [LARGE SCALE GENOMIC DNA]</scope>
    <source>
        <strain evidence="2 3">JPCC DA0580</strain>
    </source>
</reference>
<dbReference type="GO" id="GO:0005525">
    <property type="term" value="F:GTP binding"/>
    <property type="evidence" value="ECO:0007669"/>
    <property type="project" value="InterPro"/>
</dbReference>
<dbReference type="Gene3D" id="3.40.50.300">
    <property type="entry name" value="P-loop containing nucleotide triphosphate hydrolases"/>
    <property type="match status" value="1"/>
</dbReference>